<proteinExistence type="inferred from homology"/>
<dbReference type="GO" id="GO:0005524">
    <property type="term" value="F:ATP binding"/>
    <property type="evidence" value="ECO:0007669"/>
    <property type="project" value="InterPro"/>
</dbReference>
<dbReference type="GO" id="GO:0000724">
    <property type="term" value="P:double-strand break repair via homologous recombination"/>
    <property type="evidence" value="ECO:0007669"/>
    <property type="project" value="TreeGrafter"/>
</dbReference>
<sequence length="169" mass="18823">MASNIMPMALEGETFTEALRVVCGFFQVEKLYTLQIIALKNFFLGNNIFFSAGTGYGKSLVFQAIPLMADLLEDQVVGTSIGITICPLVSLMLDQVAYLKSIGLNAAAVYNGQDEEILRDVEEGLFSHIYATPESMLSVKRWQKMLQTPYFIEHCIVVAIDEAHCISKW</sequence>
<reference evidence="2" key="1">
    <citation type="submission" date="2020-04" db="EMBL/GenBank/DDBJ databases">
        <authorList>
            <person name="Alioto T."/>
            <person name="Alioto T."/>
            <person name="Gomez Garrido J."/>
        </authorList>
    </citation>
    <scope>NUCLEOTIDE SEQUENCE</scope>
    <source>
        <strain evidence="2">A484AB</strain>
    </source>
</reference>
<keyword evidence="3" id="KW-1185">Reference proteome</keyword>
<name>A0A6S7HZC5_PARCT</name>
<dbReference type="PANTHER" id="PTHR13710">
    <property type="entry name" value="DNA HELICASE RECQ FAMILY MEMBER"/>
    <property type="match status" value="1"/>
</dbReference>
<dbReference type="OrthoDB" id="5984650at2759"/>
<dbReference type="GO" id="GO:0005694">
    <property type="term" value="C:chromosome"/>
    <property type="evidence" value="ECO:0007669"/>
    <property type="project" value="TreeGrafter"/>
</dbReference>
<organism evidence="2 3">
    <name type="scientific">Paramuricea clavata</name>
    <name type="common">Red gorgonian</name>
    <name type="synonym">Violescent sea-whip</name>
    <dbReference type="NCBI Taxonomy" id="317549"/>
    <lineage>
        <taxon>Eukaryota</taxon>
        <taxon>Metazoa</taxon>
        <taxon>Cnidaria</taxon>
        <taxon>Anthozoa</taxon>
        <taxon>Octocorallia</taxon>
        <taxon>Malacalcyonacea</taxon>
        <taxon>Plexauridae</taxon>
        <taxon>Paramuricea</taxon>
    </lineage>
</organism>
<dbReference type="PANTHER" id="PTHR13710:SF120">
    <property type="entry name" value="BIFUNCTIONAL 3'-5' EXONUCLEASE_ATP-DEPENDENT HELICASE WRN"/>
    <property type="match status" value="1"/>
</dbReference>
<dbReference type="InterPro" id="IPR011545">
    <property type="entry name" value="DEAD/DEAH_box_helicase_dom"/>
</dbReference>
<comment type="similarity">
    <text evidence="1">Belongs to the helicase family. RecQ subfamily.</text>
</comment>
<gene>
    <name evidence="2" type="ORF">PACLA_8A064823</name>
</gene>
<protein>
    <submittedName>
        <fullName evidence="2">Mediator of RNA polymerase II transcription subunit 34-like</fullName>
    </submittedName>
</protein>
<dbReference type="InterPro" id="IPR014001">
    <property type="entry name" value="Helicase_ATP-bd"/>
</dbReference>
<dbReference type="SUPFAM" id="SSF52540">
    <property type="entry name" value="P-loop containing nucleoside triphosphate hydrolases"/>
    <property type="match status" value="1"/>
</dbReference>
<accession>A0A6S7HZC5</accession>
<evidence type="ECO:0000313" key="3">
    <source>
        <dbReference type="Proteomes" id="UP001152795"/>
    </source>
</evidence>
<dbReference type="Pfam" id="PF00270">
    <property type="entry name" value="DEAD"/>
    <property type="match status" value="1"/>
</dbReference>
<evidence type="ECO:0000256" key="1">
    <source>
        <dbReference type="ARBA" id="ARBA00005446"/>
    </source>
</evidence>
<dbReference type="GO" id="GO:0043138">
    <property type="term" value="F:3'-5' DNA helicase activity"/>
    <property type="evidence" value="ECO:0007669"/>
    <property type="project" value="TreeGrafter"/>
</dbReference>
<dbReference type="GO" id="GO:0005737">
    <property type="term" value="C:cytoplasm"/>
    <property type="evidence" value="ECO:0007669"/>
    <property type="project" value="TreeGrafter"/>
</dbReference>
<dbReference type="Proteomes" id="UP001152795">
    <property type="component" value="Unassembled WGS sequence"/>
</dbReference>
<dbReference type="EMBL" id="CACRXK020003612">
    <property type="protein sequence ID" value="CAB3999542.1"/>
    <property type="molecule type" value="Genomic_DNA"/>
</dbReference>
<dbReference type="GO" id="GO:0009378">
    <property type="term" value="F:four-way junction helicase activity"/>
    <property type="evidence" value="ECO:0007669"/>
    <property type="project" value="TreeGrafter"/>
</dbReference>
<evidence type="ECO:0000313" key="2">
    <source>
        <dbReference type="EMBL" id="CAB3999542.1"/>
    </source>
</evidence>
<dbReference type="GO" id="GO:0005634">
    <property type="term" value="C:nucleus"/>
    <property type="evidence" value="ECO:0007669"/>
    <property type="project" value="TreeGrafter"/>
</dbReference>
<comment type="caution">
    <text evidence="2">The sequence shown here is derived from an EMBL/GenBank/DDBJ whole genome shotgun (WGS) entry which is preliminary data.</text>
</comment>
<dbReference type="InterPro" id="IPR027417">
    <property type="entry name" value="P-loop_NTPase"/>
</dbReference>
<dbReference type="GO" id="GO:0003676">
    <property type="term" value="F:nucleic acid binding"/>
    <property type="evidence" value="ECO:0007669"/>
    <property type="project" value="InterPro"/>
</dbReference>
<dbReference type="AlphaFoldDB" id="A0A6S7HZC5"/>
<dbReference type="PROSITE" id="PS51192">
    <property type="entry name" value="HELICASE_ATP_BIND_1"/>
    <property type="match status" value="1"/>
</dbReference>
<dbReference type="Gene3D" id="3.40.50.300">
    <property type="entry name" value="P-loop containing nucleotide triphosphate hydrolases"/>
    <property type="match status" value="1"/>
</dbReference>